<feature type="compositionally biased region" description="Low complexity" evidence="1">
    <location>
        <begin position="413"/>
        <end position="425"/>
    </location>
</feature>
<dbReference type="OrthoDB" id="442243at2759"/>
<feature type="region of interest" description="Disordered" evidence="1">
    <location>
        <begin position="104"/>
        <end position="152"/>
    </location>
</feature>
<dbReference type="AlphaFoldDB" id="A0A7R8APG7"/>
<dbReference type="Proteomes" id="UP000654913">
    <property type="component" value="Chromosome 5"/>
</dbReference>
<dbReference type="PANTHER" id="PTHR15615:SF118">
    <property type="entry name" value="CYCLIN, HYPOTHETICAL (EUROFUNG)"/>
    <property type="match status" value="1"/>
</dbReference>
<feature type="region of interest" description="Disordered" evidence="1">
    <location>
        <begin position="13"/>
        <end position="33"/>
    </location>
</feature>
<gene>
    <name evidence="2" type="ORF">APUU_50673A</name>
</gene>
<sequence>MSLPMLSTHSYLAAPPITPTIPHDSRTDGPDAITKQRHTQNHLEVPDIPWTAPFRDGLPTPPSDMNGVAYTNLRSYGGKPEGYAVPVYNKIPSYPRMGADFVNRMTQQQQQQQQQPQQQPKTQVPSKQPSNIETDNQTKDKDSSTPSYLQVPASINNGKGNLPDFAAQMTCLFWFESSPKLRAIEERSSHGASLSPEAIPSVGFQKWVSSILSTTQVSQNVVLLALLFIYRLKKSNPAVRGKKGSEYRLMTIALMLGNKFLDDNTYTNKTWADVSRISVQEIHVMEVEFLSNLRYNLYASEKEWAQWHVKLSLFADFFNSAPLASDNNDVLPTPPILRLSPNFGAARTQLSPTSMRLPSPSTDPVHLQPWAPVNGISYGAVSQAASEIPPITSRKRRYEGSVEEQLPSKRMALPNMPLPSSSLPPATQMSVPALPPMMAPTSAPPQQSIPGPAPRLPPSNFVPNIPASLPQLSTTPSRSTMPPVYNPSTWAPQIPTSTASQPLSNGVLTPGLSLPDPSRHHSSPYGMSSATVSPAVSAYAVHTPTTHLSPSFFLANRNSPYRPVRSVNTLLIPPPSASLEHQRSIPFDHMHYQPLGKSTAERRTGLLPYLHHDAFAQGPYIPPSFHSTPHY</sequence>
<dbReference type="CDD" id="cd20557">
    <property type="entry name" value="CYCLIN_ScPCL1-like"/>
    <property type="match status" value="1"/>
</dbReference>
<protein>
    <recommendedName>
        <fullName evidence="4">Cyclin-domain-containing protein</fullName>
    </recommendedName>
</protein>
<dbReference type="PANTHER" id="PTHR15615">
    <property type="match status" value="1"/>
</dbReference>
<keyword evidence="3" id="KW-1185">Reference proteome</keyword>
<feature type="compositionally biased region" description="Low complexity" evidence="1">
    <location>
        <begin position="106"/>
        <end position="130"/>
    </location>
</feature>
<dbReference type="InterPro" id="IPR013922">
    <property type="entry name" value="Cyclin_PHO80-like"/>
</dbReference>
<feature type="compositionally biased region" description="Polar residues" evidence="1">
    <location>
        <begin position="470"/>
        <end position="507"/>
    </location>
</feature>
<evidence type="ECO:0008006" key="4">
    <source>
        <dbReference type="Google" id="ProtNLM"/>
    </source>
</evidence>
<evidence type="ECO:0000313" key="2">
    <source>
        <dbReference type="EMBL" id="BCS25962.1"/>
    </source>
</evidence>
<evidence type="ECO:0000256" key="1">
    <source>
        <dbReference type="SAM" id="MobiDB-lite"/>
    </source>
</evidence>
<reference evidence="2" key="2">
    <citation type="submission" date="2021-02" db="EMBL/GenBank/DDBJ databases">
        <title>Aspergillus puulaauensis MK2 genome sequence.</title>
        <authorList>
            <person name="Futagami T."/>
            <person name="Mori K."/>
            <person name="Kadooka C."/>
            <person name="Tanaka T."/>
        </authorList>
    </citation>
    <scope>NUCLEOTIDE SEQUENCE</scope>
    <source>
        <strain evidence="2">MK2</strain>
    </source>
</reference>
<dbReference type="InterPro" id="IPR036915">
    <property type="entry name" value="Cyclin-like_sf"/>
</dbReference>
<proteinExistence type="predicted"/>
<dbReference type="GeneID" id="64975967"/>
<dbReference type="GO" id="GO:0016538">
    <property type="term" value="F:cyclin-dependent protein serine/threonine kinase regulator activity"/>
    <property type="evidence" value="ECO:0007669"/>
    <property type="project" value="TreeGrafter"/>
</dbReference>
<dbReference type="GO" id="GO:0005634">
    <property type="term" value="C:nucleus"/>
    <property type="evidence" value="ECO:0007669"/>
    <property type="project" value="TreeGrafter"/>
</dbReference>
<evidence type="ECO:0000313" key="3">
    <source>
        <dbReference type="Proteomes" id="UP000654913"/>
    </source>
</evidence>
<dbReference type="Gene3D" id="1.10.472.10">
    <property type="entry name" value="Cyclin-like"/>
    <property type="match status" value="1"/>
</dbReference>
<dbReference type="KEGG" id="apuu:APUU_50673A"/>
<name>A0A7R8APG7_9EURO</name>
<dbReference type="GO" id="GO:0000307">
    <property type="term" value="C:cyclin-dependent protein kinase holoenzyme complex"/>
    <property type="evidence" value="ECO:0007669"/>
    <property type="project" value="TreeGrafter"/>
</dbReference>
<reference evidence="2" key="1">
    <citation type="submission" date="2021-01" db="EMBL/GenBank/DDBJ databases">
        <authorList>
            <consortium name="Aspergillus puulaauensis MK2 genome sequencing consortium"/>
            <person name="Kazuki M."/>
            <person name="Futagami T."/>
        </authorList>
    </citation>
    <scope>NUCLEOTIDE SEQUENCE</scope>
    <source>
        <strain evidence="2">MK2</strain>
    </source>
</reference>
<organism evidence="2 3">
    <name type="scientific">Aspergillus puulaauensis</name>
    <dbReference type="NCBI Taxonomy" id="1220207"/>
    <lineage>
        <taxon>Eukaryota</taxon>
        <taxon>Fungi</taxon>
        <taxon>Dikarya</taxon>
        <taxon>Ascomycota</taxon>
        <taxon>Pezizomycotina</taxon>
        <taxon>Eurotiomycetes</taxon>
        <taxon>Eurotiomycetidae</taxon>
        <taxon>Eurotiales</taxon>
        <taxon>Aspergillaceae</taxon>
        <taxon>Aspergillus</taxon>
    </lineage>
</organism>
<dbReference type="RefSeq" id="XP_041558156.1">
    <property type="nucleotide sequence ID" value="XM_041705696.1"/>
</dbReference>
<feature type="region of interest" description="Disordered" evidence="1">
    <location>
        <begin position="391"/>
        <end position="527"/>
    </location>
</feature>
<dbReference type="GO" id="GO:0019901">
    <property type="term" value="F:protein kinase binding"/>
    <property type="evidence" value="ECO:0007669"/>
    <property type="project" value="InterPro"/>
</dbReference>
<dbReference type="EMBL" id="AP024447">
    <property type="protein sequence ID" value="BCS25962.1"/>
    <property type="molecule type" value="Genomic_DNA"/>
</dbReference>
<accession>A0A7R8APG7</accession>
<feature type="region of interest" description="Disordered" evidence="1">
    <location>
        <begin position="47"/>
        <end position="66"/>
    </location>
</feature>
<dbReference type="Pfam" id="PF08613">
    <property type="entry name" value="Cyclin"/>
    <property type="match status" value="1"/>
</dbReference>
<dbReference type="SUPFAM" id="SSF47954">
    <property type="entry name" value="Cyclin-like"/>
    <property type="match status" value="1"/>
</dbReference>